<accession>A0A194VFG4</accession>
<dbReference type="EMBL" id="KN714830">
    <property type="protein sequence ID" value="KUI62747.1"/>
    <property type="molecule type" value="Genomic_DNA"/>
</dbReference>
<organism evidence="1 2">
    <name type="scientific">Cytospora mali</name>
    <name type="common">Apple Valsa canker fungus</name>
    <name type="synonym">Valsa mali</name>
    <dbReference type="NCBI Taxonomy" id="578113"/>
    <lineage>
        <taxon>Eukaryota</taxon>
        <taxon>Fungi</taxon>
        <taxon>Dikarya</taxon>
        <taxon>Ascomycota</taxon>
        <taxon>Pezizomycotina</taxon>
        <taxon>Sordariomycetes</taxon>
        <taxon>Sordariomycetidae</taxon>
        <taxon>Diaporthales</taxon>
        <taxon>Cytosporaceae</taxon>
        <taxon>Cytospora</taxon>
    </lineage>
</organism>
<keyword evidence="2" id="KW-1185">Reference proteome</keyword>
<evidence type="ECO:0000313" key="2">
    <source>
        <dbReference type="Proteomes" id="UP000078576"/>
    </source>
</evidence>
<proteinExistence type="predicted"/>
<name>A0A194VFG4_CYTMA</name>
<dbReference type="Proteomes" id="UP000078576">
    <property type="component" value="Unassembled WGS sequence"/>
</dbReference>
<gene>
    <name evidence="1" type="ORF">VP1G_11425</name>
</gene>
<protein>
    <submittedName>
        <fullName evidence="1">Uncharacterized protein</fullName>
    </submittedName>
</protein>
<dbReference type="AlphaFoldDB" id="A0A194VFG4"/>
<evidence type="ECO:0000313" key="1">
    <source>
        <dbReference type="EMBL" id="KUI62747.1"/>
    </source>
</evidence>
<reference evidence="2" key="1">
    <citation type="submission" date="2014-12" db="EMBL/GenBank/DDBJ databases">
        <title>Genome Sequence of Valsa Canker Pathogens Uncovers a Specific Adaption of Colonization on Woody Bark.</title>
        <authorList>
            <person name="Yin Z."/>
            <person name="Liu H."/>
            <person name="Gao X."/>
            <person name="Li Z."/>
            <person name="Song N."/>
            <person name="Ke X."/>
            <person name="Dai Q."/>
            <person name="Wu Y."/>
            <person name="Sun Y."/>
            <person name="Xu J.-R."/>
            <person name="Kang Z.K."/>
            <person name="Wang L."/>
            <person name="Huang L."/>
        </authorList>
    </citation>
    <scope>NUCLEOTIDE SEQUENCE [LARGE SCALE GENOMIC DNA]</scope>
    <source>
        <strain evidence="2">SXYL134</strain>
    </source>
</reference>
<sequence>MADGVSGKAHQLKPKYGNWSPELGEGRFGLIDVNNVVSSEECSDLRIVEQLGSKSGRISEPTVILIT</sequence>